<evidence type="ECO:0000256" key="4">
    <source>
        <dbReference type="ARBA" id="ARBA00035461"/>
    </source>
</evidence>
<evidence type="ECO:0000313" key="7">
    <source>
        <dbReference type="EMBL" id="OGG11860.1"/>
    </source>
</evidence>
<evidence type="ECO:0000259" key="6">
    <source>
        <dbReference type="Pfam" id="PF00673"/>
    </source>
</evidence>
<dbReference type="GO" id="GO:0003735">
    <property type="term" value="F:structural constituent of ribosome"/>
    <property type="evidence" value="ECO:0007669"/>
    <property type="project" value="InterPro"/>
</dbReference>
<feature type="domain" description="Large ribosomal subunit protein uL5 C-terminal" evidence="6">
    <location>
        <begin position="85"/>
        <end position="124"/>
    </location>
</feature>
<protein>
    <recommendedName>
        <fullName evidence="4">50S ribosomal protein L5</fullName>
    </recommendedName>
</protein>
<keyword evidence="2 7" id="KW-0689">Ribosomal protein</keyword>
<dbReference type="InterPro" id="IPR002132">
    <property type="entry name" value="Ribosomal_uL5"/>
</dbReference>
<dbReference type="InterPro" id="IPR031310">
    <property type="entry name" value="Ribosomal_uL5_N"/>
</dbReference>
<dbReference type="Proteomes" id="UP000177268">
    <property type="component" value="Unassembled WGS sequence"/>
</dbReference>
<dbReference type="AlphaFoldDB" id="A0A1F5ZHD7"/>
<dbReference type="GO" id="GO:1990904">
    <property type="term" value="C:ribonucleoprotein complex"/>
    <property type="evidence" value="ECO:0007669"/>
    <property type="project" value="UniProtKB-KW"/>
</dbReference>
<dbReference type="Gene3D" id="3.30.1440.10">
    <property type="match status" value="1"/>
</dbReference>
<dbReference type="InterPro" id="IPR022803">
    <property type="entry name" value="Ribosomal_uL5_dom_sf"/>
</dbReference>
<comment type="caution">
    <text evidence="7">The sequence shown here is derived from an EMBL/GenBank/DDBJ whole genome shotgun (WGS) entry which is preliminary data.</text>
</comment>
<evidence type="ECO:0000256" key="1">
    <source>
        <dbReference type="ARBA" id="ARBA00008553"/>
    </source>
</evidence>
<gene>
    <name evidence="7" type="ORF">A2Z00_00190</name>
</gene>
<dbReference type="STRING" id="1798370.A2Z00_00190"/>
<feature type="domain" description="Large ribosomal subunit protein uL5 N-terminal" evidence="5">
    <location>
        <begin position="24"/>
        <end position="80"/>
    </location>
</feature>
<dbReference type="GO" id="GO:0006412">
    <property type="term" value="P:translation"/>
    <property type="evidence" value="ECO:0007669"/>
    <property type="project" value="InterPro"/>
</dbReference>
<proteinExistence type="inferred from homology"/>
<reference evidence="7 8" key="1">
    <citation type="journal article" date="2016" name="Nat. Commun.">
        <title>Thousands of microbial genomes shed light on interconnected biogeochemical processes in an aquifer system.</title>
        <authorList>
            <person name="Anantharaman K."/>
            <person name="Brown C.T."/>
            <person name="Hug L.A."/>
            <person name="Sharon I."/>
            <person name="Castelle C.J."/>
            <person name="Probst A.J."/>
            <person name="Thomas B.C."/>
            <person name="Singh A."/>
            <person name="Wilkins M.J."/>
            <person name="Karaoz U."/>
            <person name="Brodie E.L."/>
            <person name="Williams K.H."/>
            <person name="Hubbard S.S."/>
            <person name="Banfield J.F."/>
        </authorList>
    </citation>
    <scope>NUCLEOTIDE SEQUENCE [LARGE SCALE GENOMIC DNA]</scope>
</reference>
<dbReference type="Pfam" id="PF00673">
    <property type="entry name" value="Ribosomal_L5_C"/>
    <property type="match status" value="1"/>
</dbReference>
<name>A0A1F5ZHD7_9BACT</name>
<organism evidence="7 8">
    <name type="scientific">Candidatus Gottesmanbacteria bacterium RBG_13_45_10</name>
    <dbReference type="NCBI Taxonomy" id="1798370"/>
    <lineage>
        <taxon>Bacteria</taxon>
        <taxon>Candidatus Gottesmaniibacteriota</taxon>
    </lineage>
</organism>
<dbReference type="GO" id="GO:0005840">
    <property type="term" value="C:ribosome"/>
    <property type="evidence" value="ECO:0007669"/>
    <property type="project" value="UniProtKB-KW"/>
</dbReference>
<dbReference type="Pfam" id="PF00281">
    <property type="entry name" value="Ribosomal_L5"/>
    <property type="match status" value="1"/>
</dbReference>
<dbReference type="PANTHER" id="PTHR11994">
    <property type="entry name" value="60S RIBOSOMAL PROTEIN L11-RELATED"/>
    <property type="match status" value="1"/>
</dbReference>
<dbReference type="InterPro" id="IPR031309">
    <property type="entry name" value="Ribosomal_uL5_C"/>
</dbReference>
<comment type="similarity">
    <text evidence="1">Belongs to the universal ribosomal protein uL5 family.</text>
</comment>
<keyword evidence="3" id="KW-0687">Ribonucleoprotein</keyword>
<dbReference type="EMBL" id="MFIZ01000012">
    <property type="protein sequence ID" value="OGG11860.1"/>
    <property type="molecule type" value="Genomic_DNA"/>
</dbReference>
<feature type="non-terminal residue" evidence="7">
    <location>
        <position position="124"/>
    </location>
</feature>
<evidence type="ECO:0000256" key="3">
    <source>
        <dbReference type="ARBA" id="ARBA00023274"/>
    </source>
</evidence>
<accession>A0A1F5ZHD7</accession>
<evidence type="ECO:0000256" key="2">
    <source>
        <dbReference type="ARBA" id="ARBA00022980"/>
    </source>
</evidence>
<evidence type="ECO:0000313" key="8">
    <source>
        <dbReference type="Proteomes" id="UP000177268"/>
    </source>
</evidence>
<evidence type="ECO:0000259" key="5">
    <source>
        <dbReference type="Pfam" id="PF00281"/>
    </source>
</evidence>
<dbReference type="SUPFAM" id="SSF55282">
    <property type="entry name" value="RL5-like"/>
    <property type="match status" value="1"/>
</dbReference>
<sequence>MTMLLEKYRKEIVPEFMKSHGITNRMAVPKLVKIVVNCGMGEALADKKSLEKMAAQLAVITGQKPQITRAKRAISTFKLRAGDAVGLRVTLRGKRMYEFLTKLIAIALPRVRDFRGIPLKGFDG</sequence>